<protein>
    <recommendedName>
        <fullName evidence="11">Golgin candidate 1</fullName>
    </recommendedName>
</protein>
<reference evidence="9 10" key="1">
    <citation type="journal article" date="2021" name="Nat. Plants">
        <title>The Taxus genome provides insights into paclitaxel biosynthesis.</title>
        <authorList>
            <person name="Xiong X."/>
            <person name="Gou J."/>
            <person name="Liao Q."/>
            <person name="Li Y."/>
            <person name="Zhou Q."/>
            <person name="Bi G."/>
            <person name="Li C."/>
            <person name="Du R."/>
            <person name="Wang X."/>
            <person name="Sun T."/>
            <person name="Guo L."/>
            <person name="Liang H."/>
            <person name="Lu P."/>
            <person name="Wu Y."/>
            <person name="Zhang Z."/>
            <person name="Ro D.K."/>
            <person name="Shang Y."/>
            <person name="Huang S."/>
            <person name="Yan J."/>
        </authorList>
    </citation>
    <scope>NUCLEOTIDE SEQUENCE [LARGE SCALE GENOMIC DNA]</scope>
    <source>
        <strain evidence="9">Ta-2019</strain>
    </source>
</reference>
<evidence type="ECO:0008006" key="11">
    <source>
        <dbReference type="Google" id="ProtNLM"/>
    </source>
</evidence>
<evidence type="ECO:0000256" key="7">
    <source>
        <dbReference type="SAM" id="Coils"/>
    </source>
</evidence>
<organism evidence="9 10">
    <name type="scientific">Taxus chinensis</name>
    <name type="common">Chinese yew</name>
    <name type="synonym">Taxus wallichiana var. chinensis</name>
    <dbReference type="NCBI Taxonomy" id="29808"/>
    <lineage>
        <taxon>Eukaryota</taxon>
        <taxon>Viridiplantae</taxon>
        <taxon>Streptophyta</taxon>
        <taxon>Embryophyta</taxon>
        <taxon>Tracheophyta</taxon>
        <taxon>Spermatophyta</taxon>
        <taxon>Pinopsida</taxon>
        <taxon>Pinidae</taxon>
        <taxon>Conifers II</taxon>
        <taxon>Cupressales</taxon>
        <taxon>Taxaceae</taxon>
        <taxon>Taxus</taxon>
    </lineage>
</organism>
<dbReference type="GO" id="GO:0007030">
    <property type="term" value="P:Golgi organization"/>
    <property type="evidence" value="ECO:0007669"/>
    <property type="project" value="InterPro"/>
</dbReference>
<dbReference type="GO" id="GO:0000301">
    <property type="term" value="P:retrograde transport, vesicle recycling within Golgi"/>
    <property type="evidence" value="ECO:0007669"/>
    <property type="project" value="TreeGrafter"/>
</dbReference>
<name>A0AA38FGA7_TAXCH</name>
<evidence type="ECO:0000256" key="8">
    <source>
        <dbReference type="SAM" id="MobiDB-lite"/>
    </source>
</evidence>
<feature type="region of interest" description="Disordered" evidence="8">
    <location>
        <begin position="495"/>
        <end position="517"/>
    </location>
</feature>
<keyword evidence="6" id="KW-0472">Membrane</keyword>
<dbReference type="AlphaFoldDB" id="A0AA38FGA7"/>
<keyword evidence="4" id="KW-0333">Golgi apparatus</keyword>
<dbReference type="Proteomes" id="UP000824469">
    <property type="component" value="Unassembled WGS sequence"/>
</dbReference>
<keyword evidence="2" id="KW-0812">Transmembrane</keyword>
<feature type="compositionally biased region" description="Basic and acidic residues" evidence="8">
    <location>
        <begin position="495"/>
        <end position="504"/>
    </location>
</feature>
<evidence type="ECO:0000256" key="1">
    <source>
        <dbReference type="ARBA" id="ARBA00004194"/>
    </source>
</evidence>
<comment type="caution">
    <text evidence="9">The sequence shown here is derived from an EMBL/GenBank/DDBJ whole genome shotgun (WGS) entry which is preliminary data.</text>
</comment>
<dbReference type="PANTHER" id="PTHR13815:SF7">
    <property type="entry name" value="GOLGIN SUBFAMILY A MEMBER 5"/>
    <property type="match status" value="1"/>
</dbReference>
<keyword evidence="3" id="KW-1133">Transmembrane helix</keyword>
<keyword evidence="5 7" id="KW-0175">Coiled coil</keyword>
<comment type="subcellular location">
    <subcellularLocation>
        <location evidence="1">Golgi apparatus membrane</location>
        <topology evidence="1">Single-pass membrane protein</topology>
    </subcellularLocation>
</comment>
<dbReference type="GO" id="GO:0031985">
    <property type="term" value="C:Golgi cisterna"/>
    <property type="evidence" value="ECO:0007669"/>
    <property type="project" value="TreeGrafter"/>
</dbReference>
<feature type="compositionally biased region" description="Polar residues" evidence="8">
    <location>
        <begin position="155"/>
        <end position="172"/>
    </location>
</feature>
<keyword evidence="10" id="KW-1185">Reference proteome</keyword>
<dbReference type="GO" id="GO:0000139">
    <property type="term" value="C:Golgi membrane"/>
    <property type="evidence" value="ECO:0007669"/>
    <property type="project" value="UniProtKB-SubCell"/>
</dbReference>
<dbReference type="OMA" id="NQTSQAW"/>
<feature type="coiled-coil region" evidence="7">
    <location>
        <begin position="297"/>
        <end position="345"/>
    </location>
</feature>
<feature type="region of interest" description="Disordered" evidence="8">
    <location>
        <begin position="24"/>
        <end position="60"/>
    </location>
</feature>
<sequence length="794" mass="88405">MAFWLKAAEGLFEEVDRRAKQVVGELSDQQSETQIGASEPDVLGKVQPQNAKGKRPKKTSVTKLLAKPNGLEKDTAQISTQLLEPNGIPSRDKLALSQENNLVGPPNTNQAVQINQDVMLAESVVQEVETPSLLNDNNQKNDRVPELSINEDSTEPVSTSPISNSQGKTVDTSSLSVNAYDSLAAPEIDCGTVECNFSAENEIVKVELLAKNVPYMETPERTGTGSESKTEGSQRKSIEDKTEEKDSPKPSIQTEQLKERTPLPLVGVEDQLDEAQGLLKTAVSTGQSKEARLAKVCAGLSSRLQEYKSENAQLEELLAAEREEKNSCNAQVKQLEREISLAKAATSAVEAGMADALASKNAEIEALITSTESLKRQATVAEGKLATLQANTEAVMRNQKLTETRMIQTLREELASTERRAEEERAAHNATRMAAMEREAELEQRATEASAALARIQRTVDERTQKAADLEHKVSMFEMECASLTQELQELEARSRRELKRPTEEANQTSQAWREEAERARQAQREAEAKLSAMEAETQKMRVEMSSMKKDAEQYSKQAHMELEKRYRELTDLLYLKQTQLEAMASEKAAAVFQLEKEAKRLRDLQITHFCLHPIATGGEEDSPLSRKRTKDVGPLERAFQNESRDIANQSVGRFIYACGVPFNVVRSPYWQDMSAQTVTENYTMGEVNVADLQIVKSTLEIMKLEYLCVIKDKYMVIRIAKEATTTSEEMQERVDALTTKFSLVPSSLHKTEEPQIAATVFSEINGDNNFHEEQFSRKPEDANSEVGIIKTVL</sequence>
<evidence type="ECO:0000256" key="4">
    <source>
        <dbReference type="ARBA" id="ARBA00023034"/>
    </source>
</evidence>
<feature type="region of interest" description="Disordered" evidence="8">
    <location>
        <begin position="216"/>
        <end position="266"/>
    </location>
</feature>
<dbReference type="EMBL" id="JAHRHJ020000009">
    <property type="protein sequence ID" value="KAH9300116.1"/>
    <property type="molecule type" value="Genomic_DNA"/>
</dbReference>
<evidence type="ECO:0000313" key="10">
    <source>
        <dbReference type="Proteomes" id="UP000824469"/>
    </source>
</evidence>
<feature type="compositionally biased region" description="Basic and acidic residues" evidence="8">
    <location>
        <begin position="228"/>
        <end position="248"/>
    </location>
</feature>
<gene>
    <name evidence="9" type="ORF">KI387_011699</name>
</gene>
<feature type="compositionally biased region" description="Polar residues" evidence="8">
    <location>
        <begin position="27"/>
        <end position="36"/>
    </location>
</feature>
<accession>A0AA38FGA7</accession>
<evidence type="ECO:0000256" key="2">
    <source>
        <dbReference type="ARBA" id="ARBA00022692"/>
    </source>
</evidence>
<evidence type="ECO:0000256" key="6">
    <source>
        <dbReference type="ARBA" id="ARBA00023136"/>
    </source>
</evidence>
<dbReference type="InterPro" id="IPR019177">
    <property type="entry name" value="Golgin_subfamily_A_member_5"/>
</dbReference>
<evidence type="ECO:0000313" key="9">
    <source>
        <dbReference type="EMBL" id="KAH9300116.1"/>
    </source>
</evidence>
<feature type="region of interest" description="Disordered" evidence="8">
    <location>
        <begin position="130"/>
        <end position="172"/>
    </location>
</feature>
<evidence type="ECO:0000256" key="3">
    <source>
        <dbReference type="ARBA" id="ARBA00022989"/>
    </source>
</evidence>
<dbReference type="PANTHER" id="PTHR13815">
    <property type="entry name" value="GOLGIN-84"/>
    <property type="match status" value="1"/>
</dbReference>
<proteinExistence type="predicted"/>
<evidence type="ECO:0000256" key="5">
    <source>
        <dbReference type="ARBA" id="ARBA00023054"/>
    </source>
</evidence>